<organism evidence="5 6">
    <name type="scientific">Tenebrio molitor</name>
    <name type="common">Yellow mealworm beetle</name>
    <dbReference type="NCBI Taxonomy" id="7067"/>
    <lineage>
        <taxon>Eukaryota</taxon>
        <taxon>Metazoa</taxon>
        <taxon>Ecdysozoa</taxon>
        <taxon>Arthropoda</taxon>
        <taxon>Hexapoda</taxon>
        <taxon>Insecta</taxon>
        <taxon>Pterygota</taxon>
        <taxon>Neoptera</taxon>
        <taxon>Endopterygota</taxon>
        <taxon>Coleoptera</taxon>
        <taxon>Polyphaga</taxon>
        <taxon>Cucujiformia</taxon>
        <taxon>Tenebrionidae</taxon>
        <taxon>Tenebrio</taxon>
    </lineage>
</organism>
<dbReference type="GO" id="GO:0007623">
    <property type="term" value="P:circadian rhythm"/>
    <property type="evidence" value="ECO:0007669"/>
    <property type="project" value="UniProtKB-ARBA"/>
</dbReference>
<reference evidence="5" key="1">
    <citation type="journal article" date="2020" name="J Insects Food Feed">
        <title>The yellow mealworm (Tenebrio molitor) genome: a resource for the emerging insects as food and feed industry.</title>
        <authorList>
            <person name="Eriksson T."/>
            <person name="Andere A."/>
            <person name="Kelstrup H."/>
            <person name="Emery V."/>
            <person name="Picard C."/>
        </authorList>
    </citation>
    <scope>NUCLEOTIDE SEQUENCE</scope>
    <source>
        <strain evidence="5">Stoneville</strain>
        <tissue evidence="5">Whole head</tissue>
    </source>
</reference>
<dbReference type="Gene3D" id="3.15.10.30">
    <property type="entry name" value="Haemolymph juvenile hormone binding protein"/>
    <property type="match status" value="1"/>
</dbReference>
<reference evidence="5" key="2">
    <citation type="submission" date="2021-08" db="EMBL/GenBank/DDBJ databases">
        <authorList>
            <person name="Eriksson T."/>
        </authorList>
    </citation>
    <scope>NUCLEOTIDE SEQUENCE</scope>
    <source>
        <strain evidence="5">Stoneville</strain>
        <tissue evidence="5">Whole head</tissue>
    </source>
</reference>
<dbReference type="Proteomes" id="UP000719412">
    <property type="component" value="Unassembled WGS sequence"/>
</dbReference>
<dbReference type="SMART" id="SM00700">
    <property type="entry name" value="JHBP"/>
    <property type="match status" value="1"/>
</dbReference>
<dbReference type="EMBL" id="JABDTM020026133">
    <property type="protein sequence ID" value="KAH0812336.1"/>
    <property type="molecule type" value="Genomic_DNA"/>
</dbReference>
<comment type="similarity">
    <text evidence="3">Belongs to the TO family.</text>
</comment>
<name>A0A8J6HDR9_TENMO</name>
<feature type="signal peptide" evidence="4">
    <location>
        <begin position="1"/>
        <end position="16"/>
    </location>
</feature>
<feature type="chain" id="PRO_5035280258" evidence="4">
    <location>
        <begin position="17"/>
        <end position="243"/>
    </location>
</feature>
<evidence type="ECO:0000256" key="3">
    <source>
        <dbReference type="ARBA" id="ARBA00060902"/>
    </source>
</evidence>
<protein>
    <submittedName>
        <fullName evidence="5">Uncharacterized protein</fullName>
    </submittedName>
</protein>
<dbReference type="InterPro" id="IPR010562">
    <property type="entry name" value="Haemolymph_juvenile_hormone-bd"/>
</dbReference>
<evidence type="ECO:0000256" key="1">
    <source>
        <dbReference type="ARBA" id="ARBA00022729"/>
    </source>
</evidence>
<dbReference type="AlphaFoldDB" id="A0A8J6HDR9"/>
<comment type="caution">
    <text evidence="5">The sequence shown here is derived from an EMBL/GenBank/DDBJ whole genome shotgun (WGS) entry which is preliminary data.</text>
</comment>
<accession>A0A8J6HDR9</accession>
<evidence type="ECO:0000256" key="4">
    <source>
        <dbReference type="SAM" id="SignalP"/>
    </source>
</evidence>
<keyword evidence="6" id="KW-1185">Reference proteome</keyword>
<dbReference type="PANTHER" id="PTHR11008">
    <property type="entry name" value="PROTEIN TAKEOUT-LIKE PROTEIN"/>
    <property type="match status" value="1"/>
</dbReference>
<keyword evidence="1 4" id="KW-0732">Signal</keyword>
<dbReference type="GO" id="GO:0005615">
    <property type="term" value="C:extracellular space"/>
    <property type="evidence" value="ECO:0007669"/>
    <property type="project" value="TreeGrafter"/>
</dbReference>
<sequence>MKAAIILSLFVLSCAGVKLPPNFQKCNRNQPDLKECVLRAVQDGVPQLTRAYDEVNIPNAHPLEVAEVVIGAGTGPVAAEQKFKQCKLDGFHEVKVDKFEFDLERKTLTVAGTFPELSIACQYELDGKILLLPIKGTGPGTLVLKNLKVSGLFDYEEKMKKGKTFIKFVSSKVNVDPELATFNFENLFDGDKQLGDNINRVINDNWKEVFDDVKNGYIDVVNRILLQLLNNFFSKVSLEEAFD</sequence>
<proteinExistence type="inferred from homology"/>
<dbReference type="FunFam" id="3.15.10.30:FF:000001">
    <property type="entry name" value="Takeout-like protein 1"/>
    <property type="match status" value="1"/>
</dbReference>
<dbReference type="Pfam" id="PF06585">
    <property type="entry name" value="JHBP"/>
    <property type="match status" value="1"/>
</dbReference>
<evidence type="ECO:0000313" key="6">
    <source>
        <dbReference type="Proteomes" id="UP000719412"/>
    </source>
</evidence>
<dbReference type="PANTHER" id="PTHR11008:SF32">
    <property type="entry name" value="CIRCADIAN CLOCK-CONTROLLED PROTEIN DAYWAKE-RELATED"/>
    <property type="match status" value="1"/>
</dbReference>
<gene>
    <name evidence="5" type="ORF">GEV33_010461</name>
</gene>
<evidence type="ECO:0000256" key="2">
    <source>
        <dbReference type="ARBA" id="ARBA00023108"/>
    </source>
</evidence>
<evidence type="ECO:0000313" key="5">
    <source>
        <dbReference type="EMBL" id="KAH0812336.1"/>
    </source>
</evidence>
<dbReference type="InterPro" id="IPR038606">
    <property type="entry name" value="To_sf"/>
</dbReference>
<keyword evidence="2" id="KW-0090">Biological rhythms</keyword>